<feature type="transmembrane region" description="Helical" evidence="6">
    <location>
        <begin position="251"/>
        <end position="272"/>
    </location>
</feature>
<evidence type="ECO:0000313" key="7">
    <source>
        <dbReference type="EMBL" id="EHR33325.1"/>
    </source>
</evidence>
<dbReference type="InterPro" id="IPR017039">
    <property type="entry name" value="Virul_fac_BrkB"/>
</dbReference>
<keyword evidence="8" id="KW-1185">Reference proteome</keyword>
<dbReference type="Proteomes" id="UP000004191">
    <property type="component" value="Unassembled WGS sequence"/>
</dbReference>
<keyword evidence="5 6" id="KW-0472">Membrane</keyword>
<dbReference type="RefSeq" id="WP_005398884.1">
    <property type="nucleotide sequence ID" value="NZ_JH601088.1"/>
</dbReference>
<evidence type="ECO:0000256" key="3">
    <source>
        <dbReference type="ARBA" id="ARBA00022692"/>
    </source>
</evidence>
<dbReference type="eggNOG" id="COG1295">
    <property type="taxonomic scope" value="Bacteria"/>
</dbReference>
<dbReference type="Pfam" id="PF03631">
    <property type="entry name" value="Virul_fac_BrkB"/>
    <property type="match status" value="1"/>
</dbReference>
<evidence type="ECO:0000256" key="1">
    <source>
        <dbReference type="ARBA" id="ARBA00004651"/>
    </source>
</evidence>
<feature type="transmembrane region" description="Helical" evidence="6">
    <location>
        <begin position="26"/>
        <end position="50"/>
    </location>
</feature>
<sequence length="287" mass="32478">MKKIKNFGLHFIKLLSENEADFASTYLAYHLLLSFIPLLVFLSHVLIYIAPGFQDLVYNLMRQLPNDVKNIFMPIIENIFNSQSSSLSIIAILSSIRLGSRGFLGLVKALNKIFEVDLTGKIPFYEIIFSVFYTVIFMVLMASILLFTVFNDTIAELILKFTDRYPVLSNIASFFFSGLNSVMPLIFSIVIFIVFYRYAPSFNRGNRISFKSATIGAAFATLGIALVTLFYRFTNDTLSRSPSIYGSLGSLLVTLVWLLAICQMIIYGAIFIKTYTDMKHGLIKEDK</sequence>
<comment type="subcellular location">
    <subcellularLocation>
        <location evidence="1">Cell membrane</location>
        <topology evidence="1">Multi-pass membrane protein</topology>
    </subcellularLocation>
</comment>
<feature type="transmembrane region" description="Helical" evidence="6">
    <location>
        <begin position="171"/>
        <end position="196"/>
    </location>
</feature>
<feature type="transmembrane region" description="Helical" evidence="6">
    <location>
        <begin position="208"/>
        <end position="231"/>
    </location>
</feature>
<dbReference type="PANTHER" id="PTHR30213:SF0">
    <property type="entry name" value="UPF0761 MEMBRANE PROTEIN YIHY"/>
    <property type="match status" value="1"/>
</dbReference>
<keyword evidence="4 6" id="KW-1133">Transmembrane helix</keyword>
<evidence type="ECO:0000256" key="2">
    <source>
        <dbReference type="ARBA" id="ARBA00022475"/>
    </source>
</evidence>
<reference evidence="7 8" key="1">
    <citation type="submission" date="2012-01" db="EMBL/GenBank/DDBJ databases">
        <title>The Genome Sequence of Helcococcus kunzii ATCC 51366.</title>
        <authorList>
            <consortium name="The Broad Institute Genome Sequencing Platform"/>
            <person name="Earl A."/>
            <person name="Ward D."/>
            <person name="Feldgarden M."/>
            <person name="Gevers D."/>
            <person name="Huys G."/>
            <person name="Young S.K."/>
            <person name="Zeng Q."/>
            <person name="Gargeya S."/>
            <person name="Fitzgerald M."/>
            <person name="Haas B."/>
            <person name="Abouelleil A."/>
            <person name="Alvarado L."/>
            <person name="Arachchi H.M."/>
            <person name="Berlin A."/>
            <person name="Chapman S.B."/>
            <person name="Gearin G."/>
            <person name="Goldberg J."/>
            <person name="Griggs A."/>
            <person name="Gujja S."/>
            <person name="Hansen M."/>
            <person name="Heiman D."/>
            <person name="Howarth C."/>
            <person name="Larimer J."/>
            <person name="Lui A."/>
            <person name="MacDonald P.J.P."/>
            <person name="McCowen C."/>
            <person name="Montmayeur A."/>
            <person name="Murphy C."/>
            <person name="Neiman D."/>
            <person name="Pearson M."/>
            <person name="Priest M."/>
            <person name="Roberts A."/>
            <person name="Saif S."/>
            <person name="Shea T."/>
            <person name="Sisk P."/>
            <person name="Stolte C."/>
            <person name="Sykes S."/>
            <person name="Wortman J."/>
            <person name="Nusbaum C."/>
            <person name="Birren B."/>
        </authorList>
    </citation>
    <scope>NUCLEOTIDE SEQUENCE [LARGE SCALE GENOMIC DNA]</scope>
    <source>
        <strain evidence="7 8">ATCC 51366</strain>
    </source>
</reference>
<gene>
    <name evidence="7" type="ORF">HMPREF9709_01369</name>
</gene>
<dbReference type="STRING" id="883114.HMPREF9709_01369"/>
<evidence type="ECO:0000256" key="4">
    <source>
        <dbReference type="ARBA" id="ARBA00022989"/>
    </source>
</evidence>
<dbReference type="OrthoDB" id="1701034at2"/>
<dbReference type="PANTHER" id="PTHR30213">
    <property type="entry name" value="INNER MEMBRANE PROTEIN YHJD"/>
    <property type="match status" value="1"/>
</dbReference>
<feature type="transmembrane region" description="Helical" evidence="6">
    <location>
        <begin position="127"/>
        <end position="151"/>
    </location>
</feature>
<dbReference type="GeneID" id="96999333"/>
<proteinExistence type="predicted"/>
<dbReference type="GO" id="GO:0005886">
    <property type="term" value="C:plasma membrane"/>
    <property type="evidence" value="ECO:0007669"/>
    <property type="project" value="UniProtKB-SubCell"/>
</dbReference>
<protein>
    <submittedName>
        <fullName evidence="7">YihY family protein</fullName>
    </submittedName>
</protein>
<evidence type="ECO:0000313" key="8">
    <source>
        <dbReference type="Proteomes" id="UP000004191"/>
    </source>
</evidence>
<dbReference type="EMBL" id="AGEI01000024">
    <property type="protein sequence ID" value="EHR33325.1"/>
    <property type="molecule type" value="Genomic_DNA"/>
</dbReference>
<accession>H3NPU7</accession>
<keyword evidence="3 6" id="KW-0812">Transmembrane</keyword>
<dbReference type="AlphaFoldDB" id="H3NPU7"/>
<name>H3NPU7_9FIRM</name>
<dbReference type="PIRSF" id="PIRSF035875">
    <property type="entry name" value="RNase_BN"/>
    <property type="match status" value="1"/>
</dbReference>
<evidence type="ECO:0000256" key="5">
    <source>
        <dbReference type="ARBA" id="ARBA00023136"/>
    </source>
</evidence>
<comment type="caution">
    <text evidence="7">The sequence shown here is derived from an EMBL/GenBank/DDBJ whole genome shotgun (WGS) entry which is preliminary data.</text>
</comment>
<keyword evidence="2" id="KW-1003">Cell membrane</keyword>
<organism evidence="7 8">
    <name type="scientific">Helcococcus kunzii ATCC 51366</name>
    <dbReference type="NCBI Taxonomy" id="883114"/>
    <lineage>
        <taxon>Bacteria</taxon>
        <taxon>Bacillati</taxon>
        <taxon>Bacillota</taxon>
        <taxon>Tissierellia</taxon>
        <taxon>Tissierellales</taxon>
        <taxon>Peptoniphilaceae</taxon>
        <taxon>Helcococcus</taxon>
    </lineage>
</organism>
<dbReference type="HOGENOM" id="CLU_968990_0_0_9"/>
<evidence type="ECO:0000256" key="6">
    <source>
        <dbReference type="SAM" id="Phobius"/>
    </source>
</evidence>